<feature type="region of interest" description="Disordered" evidence="2">
    <location>
        <begin position="352"/>
        <end position="407"/>
    </location>
</feature>
<feature type="compositionally biased region" description="Polar residues" evidence="2">
    <location>
        <begin position="206"/>
        <end position="223"/>
    </location>
</feature>
<sequence>MTGKSEYLKKYLKSKGPQRSRNPPSSGSLKLGSDDEDLRTEGQQGTFQKSRSRKKALFQVLRRAPDGHKFLFKDSEAEELPDSDEEEVKVVGEDGQTLALSEADKKKVAELIAKEEGKELPSYAWKAGGFTRSPGDAERAVRHLRQSPGRDSEEPKQNERWKEAFAVTGPLLETARPPSTPSLHGDRRDESEENTAVSHPRRTHQDLSLQSMGRALDTSTRDNFATRHQEESASRSATQRYAFIFFVLSRCEMMSPVSVFADRGGGEVASQSSQVVFRDAEGRIISEEEWLTLEGAKGRKRRKERGPAPVLEWGSGLKQKEDSKLKKREEEKLAKQPFARYEIDQEYDADLRSRDRWADPLGGTSSSKQPNRGAKTQQEEETQDAGNSKKPTCPHDAPLNRFNIKPGYRWDGVVRGNGYEEEYIKAINRRKWEAEMAHMNNTADM</sequence>
<evidence type="ECO:0000256" key="1">
    <source>
        <dbReference type="ARBA" id="ARBA00011069"/>
    </source>
</evidence>
<feature type="compositionally biased region" description="Polar residues" evidence="2">
    <location>
        <begin position="19"/>
        <end position="28"/>
    </location>
</feature>
<organism evidence="3 4">
    <name type="scientific">Cyclospora cayetanensis</name>
    <dbReference type="NCBI Taxonomy" id="88456"/>
    <lineage>
        <taxon>Eukaryota</taxon>
        <taxon>Sar</taxon>
        <taxon>Alveolata</taxon>
        <taxon>Apicomplexa</taxon>
        <taxon>Conoidasida</taxon>
        <taxon>Coccidia</taxon>
        <taxon>Eucoccidiorida</taxon>
        <taxon>Eimeriorina</taxon>
        <taxon>Eimeriidae</taxon>
        <taxon>Cyclospora</taxon>
    </lineage>
</organism>
<dbReference type="GO" id="GO:0003723">
    <property type="term" value="F:RNA binding"/>
    <property type="evidence" value="ECO:0007669"/>
    <property type="project" value="TreeGrafter"/>
</dbReference>
<name>A0A1D3CR56_9EIME</name>
<reference evidence="3 4" key="1">
    <citation type="journal article" date="2016" name="BMC Genomics">
        <title>Comparative genomics reveals Cyclospora cayetanensis possesses coccidia-like metabolism and invasion components but unique surface antigens.</title>
        <authorList>
            <person name="Liu S."/>
            <person name="Wang L."/>
            <person name="Zheng H."/>
            <person name="Xu Z."/>
            <person name="Roellig D.M."/>
            <person name="Li N."/>
            <person name="Frace M.A."/>
            <person name="Tang K."/>
            <person name="Arrowood M.J."/>
            <person name="Moss D.M."/>
            <person name="Zhang L."/>
            <person name="Feng Y."/>
            <person name="Xiao L."/>
        </authorList>
    </citation>
    <scope>NUCLEOTIDE SEQUENCE [LARGE SCALE GENOMIC DNA]</scope>
    <source>
        <strain evidence="3 4">CHN_HEN01</strain>
    </source>
</reference>
<dbReference type="GO" id="GO:0005684">
    <property type="term" value="C:U2-type spliceosomal complex"/>
    <property type="evidence" value="ECO:0007669"/>
    <property type="project" value="TreeGrafter"/>
</dbReference>
<feature type="compositionally biased region" description="Basic and acidic residues" evidence="2">
    <location>
        <begin position="318"/>
        <end position="330"/>
    </location>
</feature>
<dbReference type="Proteomes" id="UP000095192">
    <property type="component" value="Unassembled WGS sequence"/>
</dbReference>
<dbReference type="PANTHER" id="PTHR31809">
    <property type="entry name" value="BUD13 HOMOLOG"/>
    <property type="match status" value="1"/>
</dbReference>
<dbReference type="EMBL" id="JROU02002257">
    <property type="protein sequence ID" value="OEH73676.1"/>
    <property type="molecule type" value="Genomic_DNA"/>
</dbReference>
<gene>
    <name evidence="3" type="ORF">cyc_07960</name>
</gene>
<dbReference type="InterPro" id="IPR018609">
    <property type="entry name" value="Bud13"/>
</dbReference>
<comment type="caution">
    <text evidence="3">The sequence shown here is derived from an EMBL/GenBank/DDBJ whole genome shotgun (WGS) entry which is preliminary data.</text>
</comment>
<dbReference type="VEuPathDB" id="ToxoDB:LOC34623806"/>
<dbReference type="AlphaFoldDB" id="A0A1D3CR56"/>
<protein>
    <recommendedName>
        <fullName evidence="5">Pre-mRNA-splicing factor CWC26</fullName>
    </recommendedName>
</protein>
<evidence type="ECO:0008006" key="5">
    <source>
        <dbReference type="Google" id="ProtNLM"/>
    </source>
</evidence>
<dbReference type="GO" id="GO:0000398">
    <property type="term" value="P:mRNA splicing, via spliceosome"/>
    <property type="evidence" value="ECO:0007669"/>
    <property type="project" value="TreeGrafter"/>
</dbReference>
<dbReference type="PANTHER" id="PTHR31809:SF0">
    <property type="entry name" value="BUD13 HOMOLOG"/>
    <property type="match status" value="1"/>
</dbReference>
<evidence type="ECO:0000256" key="2">
    <source>
        <dbReference type="SAM" id="MobiDB-lite"/>
    </source>
</evidence>
<dbReference type="InParanoid" id="A0A1D3CR56"/>
<dbReference type="GO" id="GO:0070274">
    <property type="term" value="C:RES complex"/>
    <property type="evidence" value="ECO:0007669"/>
    <property type="project" value="TreeGrafter"/>
</dbReference>
<proteinExistence type="inferred from homology"/>
<evidence type="ECO:0000313" key="3">
    <source>
        <dbReference type="EMBL" id="OEH73676.1"/>
    </source>
</evidence>
<dbReference type="InterPro" id="IPR051112">
    <property type="entry name" value="CWC26_splicing_factor"/>
</dbReference>
<evidence type="ECO:0000313" key="4">
    <source>
        <dbReference type="Proteomes" id="UP000095192"/>
    </source>
</evidence>
<accession>A0A1D3CR56</accession>
<dbReference type="VEuPathDB" id="ToxoDB:cyc_07960"/>
<dbReference type="Pfam" id="PF09736">
    <property type="entry name" value="Bud13"/>
    <property type="match status" value="1"/>
</dbReference>
<feature type="compositionally biased region" description="Polar residues" evidence="2">
    <location>
        <begin position="363"/>
        <end position="376"/>
    </location>
</feature>
<feature type="region of interest" description="Disordered" evidence="2">
    <location>
        <begin position="1"/>
        <end position="53"/>
    </location>
</feature>
<feature type="compositionally biased region" description="Basic and acidic residues" evidence="2">
    <location>
        <begin position="224"/>
        <end position="233"/>
    </location>
</feature>
<comment type="similarity">
    <text evidence="1">Belongs to the CWC26 family.</text>
</comment>
<feature type="region of interest" description="Disordered" evidence="2">
    <location>
        <begin position="296"/>
        <end position="330"/>
    </location>
</feature>
<keyword evidence="4" id="KW-1185">Reference proteome</keyword>
<feature type="compositionally biased region" description="Basic and acidic residues" evidence="2">
    <location>
        <begin position="148"/>
        <end position="163"/>
    </location>
</feature>
<feature type="region of interest" description="Disordered" evidence="2">
    <location>
        <begin position="130"/>
        <end position="236"/>
    </location>
</feature>